<accession>A0A0E9VEL6</accession>
<protein>
    <submittedName>
        <fullName evidence="1">Uncharacterized protein</fullName>
    </submittedName>
</protein>
<reference evidence="1" key="2">
    <citation type="journal article" date="2015" name="Fish Shellfish Immunol.">
        <title>Early steps in the European eel (Anguilla anguilla)-Vibrio vulnificus interaction in the gills: Role of the RtxA13 toxin.</title>
        <authorList>
            <person name="Callol A."/>
            <person name="Pajuelo D."/>
            <person name="Ebbesson L."/>
            <person name="Teles M."/>
            <person name="MacKenzie S."/>
            <person name="Amaro C."/>
        </authorList>
    </citation>
    <scope>NUCLEOTIDE SEQUENCE</scope>
</reference>
<dbReference type="EMBL" id="GBXM01032692">
    <property type="protein sequence ID" value="JAH75885.1"/>
    <property type="molecule type" value="Transcribed_RNA"/>
</dbReference>
<proteinExistence type="predicted"/>
<organism evidence="1">
    <name type="scientific">Anguilla anguilla</name>
    <name type="common">European freshwater eel</name>
    <name type="synonym">Muraena anguilla</name>
    <dbReference type="NCBI Taxonomy" id="7936"/>
    <lineage>
        <taxon>Eukaryota</taxon>
        <taxon>Metazoa</taxon>
        <taxon>Chordata</taxon>
        <taxon>Craniata</taxon>
        <taxon>Vertebrata</taxon>
        <taxon>Euteleostomi</taxon>
        <taxon>Actinopterygii</taxon>
        <taxon>Neopterygii</taxon>
        <taxon>Teleostei</taxon>
        <taxon>Anguilliformes</taxon>
        <taxon>Anguillidae</taxon>
        <taxon>Anguilla</taxon>
    </lineage>
</organism>
<evidence type="ECO:0000313" key="1">
    <source>
        <dbReference type="EMBL" id="JAH75885.1"/>
    </source>
</evidence>
<sequence length="27" mass="3161">MEKSIRTSLRFYVVTTLEIPLVGFKEC</sequence>
<name>A0A0E9VEL6_ANGAN</name>
<reference evidence="1" key="1">
    <citation type="submission" date="2014-11" db="EMBL/GenBank/DDBJ databases">
        <authorList>
            <person name="Amaro Gonzalez C."/>
        </authorList>
    </citation>
    <scope>NUCLEOTIDE SEQUENCE</scope>
</reference>
<dbReference type="AlphaFoldDB" id="A0A0E9VEL6"/>